<keyword evidence="3" id="KW-1185">Reference proteome</keyword>
<sequence>MSEWWSYRLEDFLLFSPRVYWRMFELYNATLWPLHLPALLAGLAVILLVLGRTRRYELWMTLILAAVWTFVGWSFLWSRYAGINWAIAYMAPVFGVQALLLIAFGATGRPTCDRLDFLGLVGISLSLLTIVAYPTIAPLSGRSWLGAEVFAIAPDPTAICTLGILAAMRGRFGLLLSVIPALWLLVSGLTLHAMDEPQAVVPFLSVICILILWIAGRFTRAGQS</sequence>
<gene>
    <name evidence="2" type="ORF">HJA87_15650</name>
</gene>
<protein>
    <recommendedName>
        <fullName evidence="4">MFS transporter permease</fullName>
    </recommendedName>
</protein>
<dbReference type="Proteomes" id="UP000720124">
    <property type="component" value="Unassembled WGS sequence"/>
</dbReference>
<dbReference type="InterPro" id="IPR045708">
    <property type="entry name" value="DUF6064"/>
</dbReference>
<dbReference type="EMBL" id="JABTXI010000005">
    <property type="protein sequence ID" value="MBY3591298.1"/>
    <property type="molecule type" value="Genomic_DNA"/>
</dbReference>
<feature type="transmembrane region" description="Helical" evidence="1">
    <location>
        <begin position="199"/>
        <end position="218"/>
    </location>
</feature>
<feature type="transmembrane region" description="Helical" evidence="1">
    <location>
        <begin position="117"/>
        <end position="137"/>
    </location>
</feature>
<comment type="caution">
    <text evidence="2">The sequence shown here is derived from an EMBL/GenBank/DDBJ whole genome shotgun (WGS) entry which is preliminary data.</text>
</comment>
<keyword evidence="1" id="KW-0812">Transmembrane</keyword>
<feature type="transmembrane region" description="Helical" evidence="1">
    <location>
        <begin position="58"/>
        <end position="77"/>
    </location>
</feature>
<feature type="transmembrane region" description="Helical" evidence="1">
    <location>
        <begin position="149"/>
        <end position="167"/>
    </location>
</feature>
<proteinExistence type="predicted"/>
<name>A0ABS7LJ44_9HYPH</name>
<evidence type="ECO:0000313" key="3">
    <source>
        <dbReference type="Proteomes" id="UP000720124"/>
    </source>
</evidence>
<keyword evidence="1" id="KW-1133">Transmembrane helix</keyword>
<evidence type="ECO:0000313" key="2">
    <source>
        <dbReference type="EMBL" id="MBY3591298.1"/>
    </source>
</evidence>
<dbReference type="RefSeq" id="WP_207609489.1">
    <property type="nucleotide sequence ID" value="NZ_CP071622.1"/>
</dbReference>
<reference evidence="2 3" key="1">
    <citation type="submission" date="2020-06" db="EMBL/GenBank/DDBJ databases">
        <title>Global-level population genomics: horizontal gene transfer, symbiosis and evolution in Rhizobia.</title>
        <authorList>
            <person name="Gai Y."/>
        </authorList>
    </citation>
    <scope>NUCLEOTIDE SEQUENCE [LARGE SCALE GENOMIC DNA]</scope>
    <source>
        <strain evidence="2 3">PLR6_1b</strain>
    </source>
</reference>
<dbReference type="Pfam" id="PF19540">
    <property type="entry name" value="DUF6064"/>
    <property type="match status" value="1"/>
</dbReference>
<accession>A0ABS7LJ44</accession>
<feature type="transmembrane region" description="Helical" evidence="1">
    <location>
        <begin position="31"/>
        <end position="51"/>
    </location>
</feature>
<feature type="transmembrane region" description="Helical" evidence="1">
    <location>
        <begin position="174"/>
        <end position="193"/>
    </location>
</feature>
<evidence type="ECO:0000256" key="1">
    <source>
        <dbReference type="SAM" id="Phobius"/>
    </source>
</evidence>
<keyword evidence="1" id="KW-0472">Membrane</keyword>
<feature type="transmembrane region" description="Helical" evidence="1">
    <location>
        <begin position="83"/>
        <end position="105"/>
    </location>
</feature>
<evidence type="ECO:0008006" key="4">
    <source>
        <dbReference type="Google" id="ProtNLM"/>
    </source>
</evidence>
<organism evidence="2 3">
    <name type="scientific">Rhizobium bangladeshense</name>
    <dbReference type="NCBI Taxonomy" id="1138189"/>
    <lineage>
        <taxon>Bacteria</taxon>
        <taxon>Pseudomonadati</taxon>
        <taxon>Pseudomonadota</taxon>
        <taxon>Alphaproteobacteria</taxon>
        <taxon>Hyphomicrobiales</taxon>
        <taxon>Rhizobiaceae</taxon>
        <taxon>Rhizobium/Agrobacterium group</taxon>
        <taxon>Rhizobium</taxon>
    </lineage>
</organism>